<name>S6AQE5_METRE</name>
<evidence type="ECO:0000313" key="3">
    <source>
        <dbReference type="Proteomes" id="UP000015503"/>
    </source>
</evidence>
<evidence type="ECO:0000313" key="2">
    <source>
        <dbReference type="EMBL" id="BAN51425.1"/>
    </source>
</evidence>
<proteinExistence type="predicted"/>
<feature type="transmembrane region" description="Helical" evidence="1">
    <location>
        <begin position="81"/>
        <end position="99"/>
    </location>
</feature>
<feature type="transmembrane region" description="Helical" evidence="1">
    <location>
        <begin position="105"/>
        <end position="123"/>
    </location>
</feature>
<sequence>MANQQIEGNNNVQVGRLDGDLIVEPPTPFMREDDPNVVPCPFQCGQRTWWNAPGCWNCGRPVLAFFQQQARNAQKERLTKAAVISGLIGLVLAMGSQYLPSGISGVALVVGVLGILGFAALGSQADRLK</sequence>
<dbReference type="Proteomes" id="UP000015503">
    <property type="component" value="Plasmid pCAR1.3"/>
</dbReference>
<gene>
    <name evidence="2" type="ORF">PCA10_p0410</name>
</gene>
<reference evidence="2 3" key="1">
    <citation type="journal article" date="2013" name="Genome Announc.">
        <title>Complete Genome Sequence of the Carbazole Degrader Pseudomonas resinovorans Strain CA10 (NBRC 106553).</title>
        <authorList>
            <person name="Shintani M."/>
            <person name="Hosoyama A."/>
            <person name="Ohji S."/>
            <person name="Tsuchikane K."/>
            <person name="Takarada H."/>
            <person name="Yamazoe A."/>
            <person name="Fujita N."/>
            <person name="Nojiri H."/>
        </authorList>
    </citation>
    <scope>NUCLEOTIDE SEQUENCE [LARGE SCALE GENOMIC DNA]</scope>
    <source>
        <strain evidence="2 3">NBRC 106553</strain>
        <plasmid evidence="2 3">pCAR1.3</plasmid>
    </source>
</reference>
<dbReference type="KEGG" id="pre:PCA10_p0410"/>
<organism evidence="2 3">
    <name type="scientific">Metapseudomonas resinovorans NBRC 106553</name>
    <dbReference type="NCBI Taxonomy" id="1245471"/>
    <lineage>
        <taxon>Bacteria</taxon>
        <taxon>Pseudomonadati</taxon>
        <taxon>Pseudomonadota</taxon>
        <taxon>Gammaproteobacteria</taxon>
        <taxon>Pseudomonadales</taxon>
        <taxon>Pseudomonadaceae</taxon>
        <taxon>Metapseudomonas</taxon>
    </lineage>
</organism>
<accession>S6AQE5</accession>
<evidence type="ECO:0000256" key="1">
    <source>
        <dbReference type="SAM" id="Phobius"/>
    </source>
</evidence>
<keyword evidence="2" id="KW-0614">Plasmid</keyword>
<keyword evidence="1" id="KW-0812">Transmembrane</keyword>
<dbReference type="AlphaFoldDB" id="S6AQE5"/>
<geneLocation type="plasmid" evidence="2 3">
    <name>pCAR1.3</name>
</geneLocation>
<dbReference type="HOGENOM" id="CLU_1946967_0_0_6"/>
<dbReference type="EMBL" id="AP013069">
    <property type="protein sequence ID" value="BAN51425.1"/>
    <property type="molecule type" value="Genomic_DNA"/>
</dbReference>
<keyword evidence="3" id="KW-1185">Reference proteome</keyword>
<dbReference type="RefSeq" id="WP_016502314.1">
    <property type="nucleotide sequence ID" value="NC_021506.1"/>
</dbReference>
<protein>
    <submittedName>
        <fullName evidence="2">Uncharacterized protein</fullName>
    </submittedName>
</protein>
<keyword evidence="1" id="KW-1133">Transmembrane helix</keyword>
<keyword evidence="1" id="KW-0472">Membrane</keyword>